<keyword evidence="4" id="KW-0653">Protein transport</keyword>
<organism evidence="8 9">
    <name type="scientific">Papaver nudicaule</name>
    <name type="common">Iceland poppy</name>
    <dbReference type="NCBI Taxonomy" id="74823"/>
    <lineage>
        <taxon>Eukaryota</taxon>
        <taxon>Viridiplantae</taxon>
        <taxon>Streptophyta</taxon>
        <taxon>Embryophyta</taxon>
        <taxon>Tracheophyta</taxon>
        <taxon>Spermatophyta</taxon>
        <taxon>Magnoliopsida</taxon>
        <taxon>Ranunculales</taxon>
        <taxon>Papaveraceae</taxon>
        <taxon>Papaveroideae</taxon>
        <taxon>Papaver</taxon>
    </lineage>
</organism>
<keyword evidence="3" id="KW-0813">Transport</keyword>
<feature type="domain" description="Clathrin/coatomer adaptor adaptin-like N-terminal" evidence="7">
    <location>
        <begin position="2"/>
        <end position="274"/>
    </location>
</feature>
<dbReference type="InterPro" id="IPR002553">
    <property type="entry name" value="Clathrin/coatomer_adapt-like_N"/>
</dbReference>
<evidence type="ECO:0000313" key="9">
    <source>
        <dbReference type="Proteomes" id="UP001177140"/>
    </source>
</evidence>
<dbReference type="EMBL" id="JAJJMA010028504">
    <property type="protein sequence ID" value="MCL7023943.1"/>
    <property type="molecule type" value="Genomic_DNA"/>
</dbReference>
<dbReference type="GO" id="GO:0012505">
    <property type="term" value="C:endomembrane system"/>
    <property type="evidence" value="ECO:0007669"/>
    <property type="project" value="UniProtKB-SubCell"/>
</dbReference>
<sequence>MSPKNDVEKIVKPLLFLLRSSDASKYVVLCNIQVFAKAMPSLFTSHFEDFFVCSFDSYQIKALKLDILSIIATDASIPFIFQEFQDYIRDTNRRFVGDTVAAIGSCAQRLPTVAYTCLEGLLALTRQESLTFDASSMDAQANVLAQAIMSIKAILKQDPVSHEKAIIQLARSLDSIKVPMARAMIVWIVGEYNSVGHIIPKMLVTILQYLARCFTSEAAETKNQILSTTLKAVLYQEGEDTVIYRRVLSYVLQLAKCDQDYDICSRAHILENLFHCYITSESLEDGMMHTPKVTDIQHMLVQSIYGGKINLISPASNNYRIFFPGSLSQIVLHAAPGYEPLPKPCSLSSDELVQQEVNAQSGKTRGAQTANNHSFYTSEKDTFSGSLDEESGSDYSSQDSITRSDESEGTGSASQIDEEDPLIQLLE</sequence>
<accession>A0AA41V400</accession>
<feature type="compositionally biased region" description="Polar residues" evidence="6">
    <location>
        <begin position="358"/>
        <end position="377"/>
    </location>
</feature>
<evidence type="ECO:0000256" key="5">
    <source>
        <dbReference type="ARBA" id="ARBA00023136"/>
    </source>
</evidence>
<dbReference type="GO" id="GO:0016192">
    <property type="term" value="P:vesicle-mediated transport"/>
    <property type="evidence" value="ECO:0007669"/>
    <property type="project" value="InterPro"/>
</dbReference>
<gene>
    <name evidence="8" type="ORF">MKW94_008150</name>
</gene>
<dbReference type="PANTHER" id="PTHR11134">
    <property type="entry name" value="ADAPTOR COMPLEX SUBUNIT BETA FAMILY MEMBER"/>
    <property type="match status" value="1"/>
</dbReference>
<evidence type="ECO:0000313" key="8">
    <source>
        <dbReference type="EMBL" id="MCL7023943.1"/>
    </source>
</evidence>
<evidence type="ECO:0000256" key="2">
    <source>
        <dbReference type="ARBA" id="ARBA00006613"/>
    </source>
</evidence>
<dbReference type="SUPFAM" id="SSF48371">
    <property type="entry name" value="ARM repeat"/>
    <property type="match status" value="1"/>
</dbReference>
<dbReference type="InterPro" id="IPR026739">
    <property type="entry name" value="AP_beta"/>
</dbReference>
<protein>
    <recommendedName>
        <fullName evidence="7">Clathrin/coatomer adaptor adaptin-like N-terminal domain-containing protein</fullName>
    </recommendedName>
</protein>
<dbReference type="Gene3D" id="1.25.10.10">
    <property type="entry name" value="Leucine-rich Repeat Variant"/>
    <property type="match status" value="1"/>
</dbReference>
<dbReference type="GO" id="GO:0006886">
    <property type="term" value="P:intracellular protein transport"/>
    <property type="evidence" value="ECO:0007669"/>
    <property type="project" value="InterPro"/>
</dbReference>
<dbReference type="Proteomes" id="UP001177140">
    <property type="component" value="Unassembled WGS sequence"/>
</dbReference>
<dbReference type="AlphaFoldDB" id="A0AA41V400"/>
<evidence type="ECO:0000256" key="6">
    <source>
        <dbReference type="SAM" id="MobiDB-lite"/>
    </source>
</evidence>
<comment type="subcellular location">
    <subcellularLocation>
        <location evidence="1">Endomembrane system</location>
    </subcellularLocation>
</comment>
<comment type="caution">
    <text evidence="8">The sequence shown here is derived from an EMBL/GenBank/DDBJ whole genome shotgun (WGS) entry which is preliminary data.</text>
</comment>
<keyword evidence="9" id="KW-1185">Reference proteome</keyword>
<dbReference type="GO" id="GO:0030117">
    <property type="term" value="C:membrane coat"/>
    <property type="evidence" value="ECO:0007669"/>
    <property type="project" value="InterPro"/>
</dbReference>
<evidence type="ECO:0000256" key="1">
    <source>
        <dbReference type="ARBA" id="ARBA00004308"/>
    </source>
</evidence>
<dbReference type="InterPro" id="IPR011989">
    <property type="entry name" value="ARM-like"/>
</dbReference>
<keyword evidence="5" id="KW-0472">Membrane</keyword>
<dbReference type="InterPro" id="IPR016024">
    <property type="entry name" value="ARM-type_fold"/>
</dbReference>
<evidence type="ECO:0000259" key="7">
    <source>
        <dbReference type="Pfam" id="PF01602"/>
    </source>
</evidence>
<evidence type="ECO:0000256" key="3">
    <source>
        <dbReference type="ARBA" id="ARBA00022448"/>
    </source>
</evidence>
<name>A0AA41V400_PAPNU</name>
<evidence type="ECO:0000256" key="4">
    <source>
        <dbReference type="ARBA" id="ARBA00022927"/>
    </source>
</evidence>
<comment type="similarity">
    <text evidence="2">Belongs to the adaptor complexes large subunit family.</text>
</comment>
<dbReference type="Pfam" id="PF01602">
    <property type="entry name" value="Adaptin_N"/>
    <property type="match status" value="1"/>
</dbReference>
<proteinExistence type="inferred from homology"/>
<reference evidence="8" key="1">
    <citation type="submission" date="2022-03" db="EMBL/GenBank/DDBJ databases">
        <title>A functionally conserved STORR gene fusion in Papaver species that diverged 16.8 million years ago.</title>
        <authorList>
            <person name="Catania T."/>
        </authorList>
    </citation>
    <scope>NUCLEOTIDE SEQUENCE</scope>
    <source>
        <strain evidence="8">S-191538</strain>
    </source>
</reference>
<feature type="region of interest" description="Disordered" evidence="6">
    <location>
        <begin position="358"/>
        <end position="427"/>
    </location>
</feature>